<dbReference type="InterPro" id="IPR036291">
    <property type="entry name" value="NAD(P)-bd_dom_sf"/>
</dbReference>
<evidence type="ECO:0000313" key="3">
    <source>
        <dbReference type="EMBL" id="MCC9274265.1"/>
    </source>
</evidence>
<dbReference type="GO" id="GO:0000166">
    <property type="term" value="F:nucleotide binding"/>
    <property type="evidence" value="ECO:0007669"/>
    <property type="project" value="InterPro"/>
</dbReference>
<dbReference type="Pfam" id="PF22725">
    <property type="entry name" value="GFO_IDH_MocA_C3"/>
    <property type="match status" value="1"/>
</dbReference>
<reference evidence="3" key="2">
    <citation type="submission" date="2021-11" db="EMBL/GenBank/DDBJ databases">
        <authorList>
            <person name="Gilroy R."/>
        </authorList>
    </citation>
    <scope>NUCLEOTIDE SEQUENCE</scope>
    <source>
        <strain evidence="3">150</strain>
    </source>
</reference>
<dbReference type="EMBL" id="JAJJVO010000123">
    <property type="protein sequence ID" value="MCC9274265.1"/>
    <property type="molecule type" value="Genomic_DNA"/>
</dbReference>
<protein>
    <submittedName>
        <fullName evidence="3">Gfo/Idh/MocA family oxidoreductase</fullName>
    </submittedName>
</protein>
<dbReference type="SUPFAM" id="SSF55347">
    <property type="entry name" value="Glyceraldehyde-3-phosphate dehydrogenase-like, C-terminal domain"/>
    <property type="match status" value="1"/>
</dbReference>
<dbReference type="InterPro" id="IPR000683">
    <property type="entry name" value="Gfo/Idh/MocA-like_OxRdtase_N"/>
</dbReference>
<dbReference type="Proteomes" id="UP000813384">
    <property type="component" value="Unassembled WGS sequence"/>
</dbReference>
<evidence type="ECO:0000259" key="1">
    <source>
        <dbReference type="Pfam" id="PF01408"/>
    </source>
</evidence>
<dbReference type="AlphaFoldDB" id="A0A9E3ZTM5"/>
<organism evidence="3 4">
    <name type="scientific">Enterococcus aquimarinus</name>
    <dbReference type="NCBI Taxonomy" id="328396"/>
    <lineage>
        <taxon>Bacteria</taxon>
        <taxon>Bacillati</taxon>
        <taxon>Bacillota</taxon>
        <taxon>Bacilli</taxon>
        <taxon>Lactobacillales</taxon>
        <taxon>Enterococcaceae</taxon>
        <taxon>Enterococcus</taxon>
    </lineage>
</organism>
<dbReference type="SUPFAM" id="SSF51735">
    <property type="entry name" value="NAD(P)-binding Rossmann-fold domains"/>
    <property type="match status" value="1"/>
</dbReference>
<dbReference type="InterPro" id="IPR055170">
    <property type="entry name" value="GFO_IDH_MocA-like_dom"/>
</dbReference>
<dbReference type="Gene3D" id="3.30.360.10">
    <property type="entry name" value="Dihydrodipicolinate Reductase, domain 2"/>
    <property type="match status" value="1"/>
</dbReference>
<sequence>MKFALVSAWHVHTHKFMQKALAKDAECLYVWDIEKERGEQFAQQYGGRYEADYQKILQDPCVEAVVIEAPTSMHKELILLAAQSRKHIFSEKPLALTTADCIDIQEAVEKNGVKFVLSLEALAHPVYQNIGSLLKEGVIGDVTSIYFRRSHGAVVHQHLPKYWFDKEQTGGGVTLDLGCHGLTLLPYFAGEPKNITCVMNELYHSGIDEHSSTVIEFESGVIATMHVSMIGTSLDNYLELVGTQGIIQVIGNEYEEQFVFLQSNQRTGYEKKRLLPLEEVREENPYPIERFIDLVDHSLERTIADYDFTVAKRVTRLIECAYASAKTGQTIRYNTPIAK</sequence>
<evidence type="ECO:0000259" key="2">
    <source>
        <dbReference type="Pfam" id="PF22725"/>
    </source>
</evidence>
<dbReference type="PANTHER" id="PTHR43377">
    <property type="entry name" value="BILIVERDIN REDUCTASE A"/>
    <property type="match status" value="1"/>
</dbReference>
<feature type="domain" description="GFO/IDH/MocA-like oxidoreductase" evidence="2">
    <location>
        <begin position="127"/>
        <end position="247"/>
    </location>
</feature>
<accession>A0A9E3ZTM5</accession>
<dbReference type="Gene3D" id="3.40.50.720">
    <property type="entry name" value="NAD(P)-binding Rossmann-like Domain"/>
    <property type="match status" value="1"/>
</dbReference>
<feature type="domain" description="Gfo/Idh/MocA-like oxidoreductase N-terminal" evidence="1">
    <location>
        <begin position="22"/>
        <end position="115"/>
    </location>
</feature>
<dbReference type="InterPro" id="IPR051450">
    <property type="entry name" value="Gfo/Idh/MocA_Oxidoreductases"/>
</dbReference>
<gene>
    <name evidence="3" type="ORF">K8V42_08265</name>
</gene>
<evidence type="ECO:0000313" key="4">
    <source>
        <dbReference type="Proteomes" id="UP000813384"/>
    </source>
</evidence>
<name>A0A9E3ZTM5_9ENTE</name>
<dbReference type="PANTHER" id="PTHR43377:SF1">
    <property type="entry name" value="BILIVERDIN REDUCTASE A"/>
    <property type="match status" value="1"/>
</dbReference>
<dbReference type="Pfam" id="PF01408">
    <property type="entry name" value="GFO_IDH_MocA"/>
    <property type="match status" value="1"/>
</dbReference>
<reference evidence="3" key="1">
    <citation type="journal article" date="2021" name="PeerJ">
        <title>Extensive microbial diversity within the chicken gut microbiome revealed by metagenomics and culture.</title>
        <authorList>
            <person name="Gilroy R."/>
            <person name="Ravi A."/>
            <person name="Getino M."/>
            <person name="Pursley I."/>
            <person name="Horton D.L."/>
            <person name="Alikhan N.F."/>
            <person name="Baker D."/>
            <person name="Gharbi K."/>
            <person name="Hall N."/>
            <person name="Watson M."/>
            <person name="Adriaenssens E.M."/>
            <person name="Foster-Nyarko E."/>
            <person name="Jarju S."/>
            <person name="Secka A."/>
            <person name="Antonio M."/>
            <person name="Oren A."/>
            <person name="Chaudhuri R.R."/>
            <person name="La Ragione R."/>
            <person name="Hildebrand F."/>
            <person name="Pallen M.J."/>
        </authorList>
    </citation>
    <scope>NUCLEOTIDE SEQUENCE</scope>
    <source>
        <strain evidence="3">150</strain>
    </source>
</reference>
<proteinExistence type="predicted"/>
<comment type="caution">
    <text evidence="3">The sequence shown here is derived from an EMBL/GenBank/DDBJ whole genome shotgun (WGS) entry which is preliminary data.</text>
</comment>